<dbReference type="Pfam" id="PF05362">
    <property type="entry name" value="Lon_C"/>
    <property type="match status" value="1"/>
</dbReference>
<gene>
    <name evidence="11" type="primary">lon</name>
    <name evidence="11" type="ORF">HYS17_05655</name>
</gene>
<feature type="active site" evidence="8">
    <location>
        <position position="689"/>
    </location>
</feature>
<dbReference type="EC" id="3.4.21.53" evidence="7 8"/>
<dbReference type="InterPro" id="IPR020568">
    <property type="entry name" value="Ribosomal_Su5_D2-typ_SF"/>
</dbReference>
<protein>
    <recommendedName>
        <fullName evidence="7 8">endopeptidase La</fullName>
        <ecNumber evidence="7 8">3.4.21.53</ecNumber>
    </recommendedName>
</protein>
<dbReference type="PROSITE" id="PS51786">
    <property type="entry name" value="LON_PROTEOLYTIC"/>
    <property type="match status" value="1"/>
</dbReference>
<dbReference type="InterPro" id="IPR014721">
    <property type="entry name" value="Ribsml_uS5_D2-typ_fold_subgr"/>
</dbReference>
<dbReference type="InterPro" id="IPR008269">
    <property type="entry name" value="Lon_proteolytic"/>
</dbReference>
<dbReference type="GO" id="GO:0030163">
    <property type="term" value="P:protein catabolic process"/>
    <property type="evidence" value="ECO:0007669"/>
    <property type="project" value="InterPro"/>
</dbReference>
<evidence type="ECO:0000256" key="8">
    <source>
        <dbReference type="PROSITE-ProRule" id="PRU01122"/>
    </source>
</evidence>
<dbReference type="GO" id="GO:0006508">
    <property type="term" value="P:proteolysis"/>
    <property type="evidence" value="ECO:0007669"/>
    <property type="project" value="UniProtKB-KW"/>
</dbReference>
<evidence type="ECO:0000256" key="4">
    <source>
        <dbReference type="ARBA" id="ARBA00022825"/>
    </source>
</evidence>
<dbReference type="FunFam" id="3.40.50.300:FF:000021">
    <property type="entry name" value="Lon protease homolog"/>
    <property type="match status" value="1"/>
</dbReference>
<feature type="region of interest" description="Disordered" evidence="9">
    <location>
        <begin position="764"/>
        <end position="787"/>
    </location>
</feature>
<evidence type="ECO:0000256" key="3">
    <source>
        <dbReference type="ARBA" id="ARBA00022801"/>
    </source>
</evidence>
<dbReference type="InterPro" id="IPR027417">
    <property type="entry name" value="P-loop_NTPase"/>
</dbReference>
<evidence type="ECO:0000313" key="11">
    <source>
        <dbReference type="EMBL" id="QQG37246.1"/>
    </source>
</evidence>
<dbReference type="InterPro" id="IPR004815">
    <property type="entry name" value="Lon_bac/euk-typ"/>
</dbReference>
<keyword evidence="5" id="KW-0067">ATP-binding</keyword>
<dbReference type="NCBIfam" id="TIGR00763">
    <property type="entry name" value="lon"/>
    <property type="match status" value="1"/>
</dbReference>
<dbReference type="AlphaFoldDB" id="A0A7T5UHT1"/>
<feature type="region of interest" description="Disordered" evidence="9">
    <location>
        <begin position="180"/>
        <end position="214"/>
    </location>
</feature>
<dbReference type="Gene3D" id="3.30.230.10">
    <property type="match status" value="1"/>
</dbReference>
<dbReference type="SUPFAM" id="SSF52540">
    <property type="entry name" value="P-loop containing nucleoside triphosphate hydrolases"/>
    <property type="match status" value="1"/>
</dbReference>
<evidence type="ECO:0000256" key="2">
    <source>
        <dbReference type="ARBA" id="ARBA00022741"/>
    </source>
</evidence>
<dbReference type="EMBL" id="CP066681">
    <property type="protein sequence ID" value="QQG37246.1"/>
    <property type="molecule type" value="Genomic_DNA"/>
</dbReference>
<dbReference type="Pfam" id="PF22667">
    <property type="entry name" value="Lon_lid"/>
    <property type="match status" value="1"/>
</dbReference>
<evidence type="ECO:0000256" key="9">
    <source>
        <dbReference type="SAM" id="MobiDB-lite"/>
    </source>
</evidence>
<evidence type="ECO:0000256" key="7">
    <source>
        <dbReference type="ARBA" id="ARBA00066743"/>
    </source>
</evidence>
<evidence type="ECO:0000256" key="5">
    <source>
        <dbReference type="ARBA" id="ARBA00022840"/>
    </source>
</evidence>
<dbReference type="Gene3D" id="3.40.50.300">
    <property type="entry name" value="P-loop containing nucleotide triphosphate hydrolases"/>
    <property type="match status" value="1"/>
</dbReference>
<accession>A0A7T5UHT1</accession>
<feature type="domain" description="Lon proteolytic" evidence="10">
    <location>
        <begin position="558"/>
        <end position="740"/>
    </location>
</feature>
<keyword evidence="2" id="KW-0547">Nucleotide-binding</keyword>
<comment type="similarity">
    <text evidence="8">Belongs to the peptidase S16 family.</text>
</comment>
<evidence type="ECO:0000256" key="6">
    <source>
        <dbReference type="ARBA" id="ARBA00050665"/>
    </source>
</evidence>
<dbReference type="GO" id="GO:0004176">
    <property type="term" value="F:ATP-dependent peptidase activity"/>
    <property type="evidence" value="ECO:0007669"/>
    <property type="project" value="UniProtKB-UniRule"/>
</dbReference>
<evidence type="ECO:0000256" key="1">
    <source>
        <dbReference type="ARBA" id="ARBA00022670"/>
    </source>
</evidence>
<dbReference type="SUPFAM" id="SSF54211">
    <property type="entry name" value="Ribosomal protein S5 domain 2-like"/>
    <property type="match status" value="1"/>
</dbReference>
<dbReference type="GO" id="GO:0016887">
    <property type="term" value="F:ATP hydrolysis activity"/>
    <property type="evidence" value="ECO:0007669"/>
    <property type="project" value="InterPro"/>
</dbReference>
<proteinExistence type="inferred from homology"/>
<sequence>MDIRRHFTMAANTAAYEFLKEIRSLAKQPLAIKALEQAPAQLVRDRKLDEIFLDDMMDSFAALMVNVNDTKLIPSPLYHWMKISRNGPDITPEESNDDLFARIASFNSGERQVKSIPDFLNAIVAFTPSDPLRFLAQRWQNVISQMSYLTSPDDTLTVMNNYEAQMMSMASALSGIVSARQNGGKAPKAGESAGGVSVRPGKPQPQADDDEASDLDRVIEQIKKIEIPNKIREEIERLIRQTKRLNPQSSEFSVNMKRLELVAALPWGTYNQTNGNISLAQEILDKEHYGLEKVKRKVIEHIAVQNRAAVPSGKILLLVGPPGVGKTSIAKSIAEATGREYIRVALGGVHKESDIRGHSSTFVGAMPGRIIQEIRKAKSSNPLIVLDEIDKLGHGSTNGDPSAALLEVLDPAQNHTFRDDFLGLEFDLSKVMFLCTANDLGTIPGPLRDRMHVISLPGYTQDEKLEIATRYLLPKQMQAAALKEEDLIVQRNTLQHLVDNYTAEAGVRTLEKKIGDICSKTVVDIETGKKSGQTIVTPADLEEYLGPAYGGRDHVPEANSIGVVNGLAYSQSGGSILQIEACLAPSQGFRMVTSGNLGKVMGESAGVAESLVRSRAPEFGISDNLLRQTELRIHAPEGAVPKDGPSAGAAFTTAIISALTKIPVRRDVAMTGEINLRGEVTAIGGLPEKLEGALRAGATTVLIPRQNIPHLAEVSEKIKSKLTIVPVGTIEEVLKNALTQNVEPLVTPKKTWGSRLREAWAVIRNPSNDTGASPVRQPAGYKPPQPL</sequence>
<comment type="catalytic activity">
    <reaction evidence="6 8">
        <text>Hydrolysis of proteins in presence of ATP.</text>
        <dbReference type="EC" id="3.4.21.53"/>
    </reaction>
</comment>
<dbReference type="GO" id="GO:0005524">
    <property type="term" value="F:ATP binding"/>
    <property type="evidence" value="ECO:0007669"/>
    <property type="project" value="UniProtKB-KW"/>
</dbReference>
<dbReference type="PANTHER" id="PTHR10046">
    <property type="entry name" value="ATP DEPENDENT LON PROTEASE FAMILY MEMBER"/>
    <property type="match status" value="1"/>
</dbReference>
<keyword evidence="1 8" id="KW-0645">Protease</keyword>
<reference evidence="11 12" key="1">
    <citation type="submission" date="2020-07" db="EMBL/GenBank/DDBJ databases">
        <title>Huge and variable diversity of episymbiotic CPR bacteria and DPANN archaea in groundwater ecosystems.</title>
        <authorList>
            <person name="He C.Y."/>
            <person name="Keren R."/>
            <person name="Whittaker M."/>
            <person name="Farag I.F."/>
            <person name="Doudna J."/>
            <person name="Cate J.H.D."/>
            <person name="Banfield J.F."/>
        </authorList>
    </citation>
    <scope>NUCLEOTIDE SEQUENCE [LARGE SCALE GENOMIC DNA]</scope>
    <source>
        <strain evidence="11">NC_groundwater_70_Ag_B-0.1um_54_66</strain>
    </source>
</reference>
<dbReference type="InterPro" id="IPR027065">
    <property type="entry name" value="Lon_Prtase"/>
</dbReference>
<name>A0A7T5UHT1_9BACT</name>
<dbReference type="SMART" id="SM00382">
    <property type="entry name" value="AAA"/>
    <property type="match status" value="1"/>
</dbReference>
<dbReference type="Gene3D" id="1.10.8.60">
    <property type="match status" value="1"/>
</dbReference>
<dbReference type="CDD" id="cd19500">
    <property type="entry name" value="RecA-like_Lon"/>
    <property type="match status" value="1"/>
</dbReference>
<dbReference type="InterPro" id="IPR003593">
    <property type="entry name" value="AAA+_ATPase"/>
</dbReference>
<organism evidence="11 12">
    <name type="scientific">Micavibrio aeruginosavorus</name>
    <dbReference type="NCBI Taxonomy" id="349221"/>
    <lineage>
        <taxon>Bacteria</taxon>
        <taxon>Pseudomonadati</taxon>
        <taxon>Bdellovibrionota</taxon>
        <taxon>Bdellovibrionia</taxon>
        <taxon>Bdellovibrionales</taxon>
        <taxon>Pseudobdellovibrionaceae</taxon>
        <taxon>Micavibrio</taxon>
    </lineage>
</organism>
<dbReference type="InterPro" id="IPR003959">
    <property type="entry name" value="ATPase_AAA_core"/>
</dbReference>
<feature type="active site" evidence="8">
    <location>
        <position position="646"/>
    </location>
</feature>
<keyword evidence="3 8" id="KW-0378">Hydrolase</keyword>
<keyword evidence="4 8" id="KW-0720">Serine protease</keyword>
<dbReference type="GO" id="GO:0004252">
    <property type="term" value="F:serine-type endopeptidase activity"/>
    <property type="evidence" value="ECO:0007669"/>
    <property type="project" value="UniProtKB-UniRule"/>
</dbReference>
<dbReference type="PRINTS" id="PR00830">
    <property type="entry name" value="ENDOLAPTASE"/>
</dbReference>
<dbReference type="Proteomes" id="UP000595362">
    <property type="component" value="Chromosome"/>
</dbReference>
<dbReference type="Pfam" id="PF00004">
    <property type="entry name" value="AAA"/>
    <property type="match status" value="1"/>
</dbReference>
<dbReference type="InterPro" id="IPR054594">
    <property type="entry name" value="Lon_lid"/>
</dbReference>
<evidence type="ECO:0000313" key="12">
    <source>
        <dbReference type="Proteomes" id="UP000595362"/>
    </source>
</evidence>
<evidence type="ECO:0000259" key="10">
    <source>
        <dbReference type="PROSITE" id="PS51786"/>
    </source>
</evidence>